<dbReference type="EMBL" id="AMQM01003886">
    <property type="status" value="NOT_ANNOTATED_CDS"/>
    <property type="molecule type" value="Genomic_DNA"/>
</dbReference>
<dbReference type="GeneID" id="20215481"/>
<feature type="domain" description="RRM" evidence="8">
    <location>
        <begin position="1"/>
        <end position="88"/>
    </location>
</feature>
<dbReference type="RefSeq" id="XP_009016469.1">
    <property type="nucleotide sequence ID" value="XM_009018221.1"/>
</dbReference>
<dbReference type="InterPro" id="IPR034126">
    <property type="entry name" value="MSI_RRM2"/>
</dbReference>
<keyword evidence="3" id="KW-0963">Cytoplasm</keyword>
<keyword evidence="5" id="KW-0677">Repeat</keyword>
<evidence type="ECO:0000256" key="6">
    <source>
        <dbReference type="ARBA" id="ARBA00022884"/>
    </source>
</evidence>
<reference evidence="10" key="3">
    <citation type="submission" date="2015-06" db="UniProtKB">
        <authorList>
            <consortium name="EnsemblMetazoa"/>
        </authorList>
    </citation>
    <scope>IDENTIFICATION</scope>
</reference>
<feature type="domain" description="RRM" evidence="8">
    <location>
        <begin position="92"/>
        <end position="179"/>
    </location>
</feature>
<proteinExistence type="inferred from homology"/>
<dbReference type="EMBL" id="AMQM01003888">
    <property type="status" value="NOT_ANNOTATED_CDS"/>
    <property type="molecule type" value="Genomic_DNA"/>
</dbReference>
<dbReference type="EMBL" id="AMQM01003889">
    <property type="status" value="NOT_ANNOTATED_CDS"/>
    <property type="molecule type" value="Genomic_DNA"/>
</dbReference>
<gene>
    <name evidence="10" type="primary">20215481</name>
    <name evidence="9" type="ORF">HELRODRAFT_77746</name>
</gene>
<dbReference type="PROSITE" id="PS50102">
    <property type="entry name" value="RRM"/>
    <property type="match status" value="2"/>
</dbReference>
<dbReference type="Proteomes" id="UP000015101">
    <property type="component" value="Unassembled WGS sequence"/>
</dbReference>
<evidence type="ECO:0000256" key="4">
    <source>
        <dbReference type="ARBA" id="ARBA00022553"/>
    </source>
</evidence>
<dbReference type="Gene3D" id="3.30.70.330">
    <property type="match status" value="2"/>
</dbReference>
<dbReference type="GO" id="GO:0006417">
    <property type="term" value="P:regulation of translation"/>
    <property type="evidence" value="ECO:0000318"/>
    <property type="project" value="GO_Central"/>
</dbReference>
<dbReference type="KEGG" id="hro:HELRODRAFT_77746"/>
<dbReference type="InterPro" id="IPR012677">
    <property type="entry name" value="Nucleotide-bd_a/b_plait_sf"/>
</dbReference>
<dbReference type="STRING" id="6412.T1G333"/>
<dbReference type="SMART" id="SM00360">
    <property type="entry name" value="RRM"/>
    <property type="match status" value="2"/>
</dbReference>
<organism evidence="10 11">
    <name type="scientific">Helobdella robusta</name>
    <name type="common">Californian leech</name>
    <dbReference type="NCBI Taxonomy" id="6412"/>
    <lineage>
        <taxon>Eukaryota</taxon>
        <taxon>Metazoa</taxon>
        <taxon>Spiralia</taxon>
        <taxon>Lophotrochozoa</taxon>
        <taxon>Annelida</taxon>
        <taxon>Clitellata</taxon>
        <taxon>Hirudinea</taxon>
        <taxon>Rhynchobdellida</taxon>
        <taxon>Glossiphoniidae</taxon>
        <taxon>Helobdella</taxon>
    </lineage>
</organism>
<reference evidence="9 11" key="2">
    <citation type="journal article" date="2013" name="Nature">
        <title>Insights into bilaterian evolution from three spiralian genomes.</title>
        <authorList>
            <person name="Simakov O."/>
            <person name="Marletaz F."/>
            <person name="Cho S.J."/>
            <person name="Edsinger-Gonzales E."/>
            <person name="Havlak P."/>
            <person name="Hellsten U."/>
            <person name="Kuo D.H."/>
            <person name="Larsson T."/>
            <person name="Lv J."/>
            <person name="Arendt D."/>
            <person name="Savage R."/>
            <person name="Osoegawa K."/>
            <person name="de Jong P."/>
            <person name="Grimwood J."/>
            <person name="Chapman J.A."/>
            <person name="Shapiro H."/>
            <person name="Aerts A."/>
            <person name="Otillar R.P."/>
            <person name="Terry A.Y."/>
            <person name="Boore J.L."/>
            <person name="Grigoriev I.V."/>
            <person name="Lindberg D.R."/>
            <person name="Seaver E.C."/>
            <person name="Weisblat D.A."/>
            <person name="Putnam N.H."/>
            <person name="Rokhsar D.S."/>
        </authorList>
    </citation>
    <scope>NUCLEOTIDE SEQUENCE</scope>
</reference>
<dbReference type="GO" id="GO:0005737">
    <property type="term" value="C:cytoplasm"/>
    <property type="evidence" value="ECO:0000318"/>
    <property type="project" value="GO_Central"/>
</dbReference>
<dbReference type="PANTHER" id="PTHR48032">
    <property type="entry name" value="RNA-BINDING PROTEIN MUSASHI HOMOLOG RBP6"/>
    <property type="match status" value="1"/>
</dbReference>
<comment type="subcellular location">
    <subcellularLocation>
        <location evidence="1">Cytoplasm</location>
    </subcellularLocation>
</comment>
<dbReference type="FunFam" id="3.30.70.330:FF:000025">
    <property type="entry name" value="RNA-binding protein Musashi homolog 2 isoform X1"/>
    <property type="match status" value="1"/>
</dbReference>
<dbReference type="EMBL" id="AMQM01003887">
    <property type="status" value="NOT_ANNOTATED_CDS"/>
    <property type="molecule type" value="Genomic_DNA"/>
</dbReference>
<evidence type="ECO:0000259" key="8">
    <source>
        <dbReference type="PROSITE" id="PS50102"/>
    </source>
</evidence>
<dbReference type="EMBL" id="AMQM01003885">
    <property type="status" value="NOT_ANNOTATED_CDS"/>
    <property type="molecule type" value="Genomic_DNA"/>
</dbReference>
<accession>T1G333</accession>
<protein>
    <recommendedName>
        <fullName evidence="8">RRM domain-containing protein</fullName>
    </recommendedName>
</protein>
<dbReference type="EMBL" id="KB096365">
    <property type="protein sequence ID" value="ESO05154.1"/>
    <property type="molecule type" value="Genomic_DNA"/>
</dbReference>
<dbReference type="OrthoDB" id="1875751at2759"/>
<evidence type="ECO:0000256" key="3">
    <source>
        <dbReference type="ARBA" id="ARBA00022490"/>
    </source>
</evidence>
<dbReference type="EMBL" id="AMQM01003884">
    <property type="status" value="NOT_ANNOTATED_CDS"/>
    <property type="molecule type" value="Genomic_DNA"/>
</dbReference>
<sequence length="181" mass="20517">KMFIGGLSWQTTAEVLQDYFTKFGTVNECTIMRDPGTKRSRGFGFVTFSDPESVVKVLNGGPHQLDSKLVDPKIAVPRQNITSNHSKITKTKKIFIGGLSLTTSVDDVKAYFSQYGQIEDAMMMLDKTTQRHRGFAFVTFENEEAVDKVCDIHFHEINNKMVECKRAQPKELMVSQSLTRR</sequence>
<dbReference type="CTD" id="20215481"/>
<evidence type="ECO:0000313" key="11">
    <source>
        <dbReference type="Proteomes" id="UP000015101"/>
    </source>
</evidence>
<keyword evidence="11" id="KW-1185">Reference proteome</keyword>
<keyword evidence="6 7" id="KW-0694">RNA-binding</keyword>
<keyword evidence="4" id="KW-0597">Phosphoprotein</keyword>
<dbReference type="InParanoid" id="T1G333"/>
<evidence type="ECO:0000256" key="5">
    <source>
        <dbReference type="ARBA" id="ARBA00022737"/>
    </source>
</evidence>
<name>T1G333_HELRO</name>
<dbReference type="eggNOG" id="KOG4205">
    <property type="taxonomic scope" value="Eukaryota"/>
</dbReference>
<dbReference type="InterPro" id="IPR035979">
    <property type="entry name" value="RBD_domain_sf"/>
</dbReference>
<dbReference type="GO" id="GO:0003729">
    <property type="term" value="F:mRNA binding"/>
    <property type="evidence" value="ECO:0000318"/>
    <property type="project" value="GO_Central"/>
</dbReference>
<evidence type="ECO:0000313" key="9">
    <source>
        <dbReference type="EMBL" id="ESO05154.1"/>
    </source>
</evidence>
<dbReference type="AlphaFoldDB" id="T1G333"/>
<dbReference type="CDD" id="cd12323">
    <property type="entry name" value="RRM2_MSI"/>
    <property type="match status" value="1"/>
</dbReference>
<dbReference type="FunCoup" id="T1G333">
    <property type="interactions" value="93"/>
</dbReference>
<dbReference type="OMA" id="TKETHHE"/>
<evidence type="ECO:0000313" key="10">
    <source>
        <dbReference type="EnsemblMetazoa" id="HelroP77746"/>
    </source>
</evidence>
<dbReference type="EnsemblMetazoa" id="HelroT77746">
    <property type="protein sequence ID" value="HelroP77746"/>
    <property type="gene ID" value="HelroG77746"/>
</dbReference>
<evidence type="ECO:0000256" key="2">
    <source>
        <dbReference type="ARBA" id="ARBA00006635"/>
    </source>
</evidence>
<dbReference type="FunFam" id="3.30.70.330:FF:000020">
    <property type="entry name" value="RNA-binding protein Musashi homolog 2 isoform X1"/>
    <property type="match status" value="1"/>
</dbReference>
<dbReference type="PANTHER" id="PTHR48032:SF18">
    <property type="entry name" value="RRM DOMAIN-CONTAINING PROTEIN"/>
    <property type="match status" value="1"/>
</dbReference>
<dbReference type="HOGENOM" id="CLU_012062_1_5_1"/>
<comment type="similarity">
    <text evidence="2">Belongs to the Musashi family.</text>
</comment>
<evidence type="ECO:0000256" key="7">
    <source>
        <dbReference type="PROSITE-ProRule" id="PRU00176"/>
    </source>
</evidence>
<reference evidence="11" key="1">
    <citation type="submission" date="2012-12" db="EMBL/GenBank/DDBJ databases">
        <authorList>
            <person name="Hellsten U."/>
            <person name="Grimwood J."/>
            <person name="Chapman J.A."/>
            <person name="Shapiro H."/>
            <person name="Aerts A."/>
            <person name="Otillar R.P."/>
            <person name="Terry A.Y."/>
            <person name="Boore J.L."/>
            <person name="Simakov O."/>
            <person name="Marletaz F."/>
            <person name="Cho S.-J."/>
            <person name="Edsinger-Gonzales E."/>
            <person name="Havlak P."/>
            <person name="Kuo D.-H."/>
            <person name="Larsson T."/>
            <person name="Lv J."/>
            <person name="Arendt D."/>
            <person name="Savage R."/>
            <person name="Osoegawa K."/>
            <person name="de Jong P."/>
            <person name="Lindberg D.R."/>
            <person name="Seaver E.C."/>
            <person name="Weisblat D.A."/>
            <person name="Putnam N.H."/>
            <person name="Grigoriev I.V."/>
            <person name="Rokhsar D.S."/>
        </authorList>
    </citation>
    <scope>NUCLEOTIDE SEQUENCE</scope>
</reference>
<evidence type="ECO:0000256" key="1">
    <source>
        <dbReference type="ARBA" id="ARBA00004496"/>
    </source>
</evidence>
<dbReference type="InterPro" id="IPR000504">
    <property type="entry name" value="RRM_dom"/>
</dbReference>
<dbReference type="SUPFAM" id="SSF54928">
    <property type="entry name" value="RNA-binding domain, RBD"/>
    <property type="match status" value="2"/>
</dbReference>
<dbReference type="Pfam" id="PF00076">
    <property type="entry name" value="RRM_1"/>
    <property type="match status" value="2"/>
</dbReference>